<gene>
    <name evidence="4" type="ordered locus">Amico_0244</name>
</gene>
<feature type="domain" description="ABC transporter substrate-binding protein PnrA-like" evidence="3">
    <location>
        <begin position="32"/>
        <end position="316"/>
    </location>
</feature>
<name>D5ECV7_AMICL</name>
<dbReference type="Proteomes" id="UP000002366">
    <property type="component" value="Chromosome"/>
</dbReference>
<protein>
    <submittedName>
        <fullName evidence="4">Basic membrane lipoprotein</fullName>
    </submittedName>
</protein>
<dbReference type="InterPro" id="IPR052910">
    <property type="entry name" value="ABC-Purine-Binding"/>
</dbReference>
<evidence type="ECO:0000313" key="5">
    <source>
        <dbReference type="Proteomes" id="UP000002366"/>
    </source>
</evidence>
<dbReference type="AlphaFoldDB" id="D5ECV7"/>
<keyword evidence="5" id="KW-1185">Reference proteome</keyword>
<dbReference type="KEGG" id="aco:Amico_0244"/>
<dbReference type="SUPFAM" id="SSF53822">
    <property type="entry name" value="Periplasmic binding protein-like I"/>
    <property type="match status" value="1"/>
</dbReference>
<dbReference type="Gene3D" id="3.40.50.2300">
    <property type="match status" value="2"/>
</dbReference>
<organism evidence="4 5">
    <name type="scientific">Aminobacterium colombiense (strain DSM 12261 / ALA-1)</name>
    <dbReference type="NCBI Taxonomy" id="572547"/>
    <lineage>
        <taxon>Bacteria</taxon>
        <taxon>Thermotogati</taxon>
        <taxon>Synergistota</taxon>
        <taxon>Synergistia</taxon>
        <taxon>Synergistales</taxon>
        <taxon>Aminobacteriaceae</taxon>
        <taxon>Aminobacterium</taxon>
    </lineage>
</organism>
<keyword evidence="4" id="KW-0449">Lipoprotein</keyword>
<reference evidence="4 5" key="1">
    <citation type="journal article" date="2010" name="Stand. Genomic Sci.">
        <title>Complete genome sequence of Aminobacterium colombiense type strain (ALA-1).</title>
        <authorList>
            <person name="Chertkov O."/>
            <person name="Sikorski J."/>
            <person name="Brambilla E."/>
            <person name="Lapidus A."/>
            <person name="Copeland A."/>
            <person name="Glavina Del Rio T."/>
            <person name="Nolan M."/>
            <person name="Lucas S."/>
            <person name="Tice H."/>
            <person name="Cheng J.F."/>
            <person name="Han C."/>
            <person name="Detter J.C."/>
            <person name="Bruce D."/>
            <person name="Tapia R."/>
            <person name="Goodwin L."/>
            <person name="Pitluck S."/>
            <person name="Liolios K."/>
            <person name="Ivanova N."/>
            <person name="Mavromatis K."/>
            <person name="Ovchinnikova G."/>
            <person name="Pati A."/>
            <person name="Chen A."/>
            <person name="Palaniappan K."/>
            <person name="Land M."/>
            <person name="Hauser L."/>
            <person name="Chang Y.J."/>
            <person name="Jeffries C.D."/>
            <person name="Spring S."/>
            <person name="Rohde M."/>
            <person name="Goker M."/>
            <person name="Bristow J."/>
            <person name="Eisen J.A."/>
            <person name="Markowitz V."/>
            <person name="Hugenholtz P."/>
            <person name="Kyrpides N.C."/>
            <person name="Klenk H.P."/>
        </authorList>
    </citation>
    <scope>NUCLEOTIDE SEQUENCE [LARGE SCALE GENOMIC DNA]</scope>
    <source>
        <strain evidence="5">DSM 12261 / ALA-1</strain>
    </source>
</reference>
<evidence type="ECO:0000256" key="1">
    <source>
        <dbReference type="ARBA" id="ARBA00022729"/>
    </source>
</evidence>
<dbReference type="PANTHER" id="PTHR43208:SF1">
    <property type="entry name" value="ABC TRANSPORTER SUBSTRATE-BINDING PROTEIN"/>
    <property type="match status" value="1"/>
</dbReference>
<dbReference type="Pfam" id="PF02608">
    <property type="entry name" value="Bmp"/>
    <property type="match status" value="1"/>
</dbReference>
<dbReference type="EMBL" id="CP001997">
    <property type="protein sequence ID" value="ADE56389.1"/>
    <property type="molecule type" value="Genomic_DNA"/>
</dbReference>
<feature type="chain" id="PRO_5003071043" evidence="2">
    <location>
        <begin position="23"/>
        <end position="360"/>
    </location>
</feature>
<dbReference type="InterPro" id="IPR028082">
    <property type="entry name" value="Peripla_BP_I"/>
</dbReference>
<dbReference type="eggNOG" id="COG1744">
    <property type="taxonomic scope" value="Bacteria"/>
</dbReference>
<evidence type="ECO:0000313" key="4">
    <source>
        <dbReference type="EMBL" id="ADE56389.1"/>
    </source>
</evidence>
<dbReference type="HOGENOM" id="CLU_038813_2_0_0"/>
<proteinExistence type="predicted"/>
<dbReference type="RefSeq" id="WP_013047655.1">
    <property type="nucleotide sequence ID" value="NC_014011.1"/>
</dbReference>
<keyword evidence="1 2" id="KW-0732">Signal</keyword>
<dbReference type="STRING" id="572547.Amico_0244"/>
<feature type="signal peptide" evidence="2">
    <location>
        <begin position="1"/>
        <end position="22"/>
    </location>
</feature>
<sequence length="360" mass="39723">MKRSLIVLFVALSVALCGTAFAMEAIPAEKINCGFVYIGPVGDGGWTYMHDQGRLEMESAFPGLKSSYVESVPEGPDSARVMETFVRNGSKVIFATSFGYMDFVQDVAKRYPDVVFMHCSGYKRADNVGIYFGRMYQARYLSGLVAGKMTKNNVIGFVAAHPIPEVIRGINAFTQGVRKANPEAEVKVVWLFSWFDPGKEKEATKALIDSGADVISMHADSGAAPQTAEEAGVYVVGYNNDMSQYAPTKHLTAPIWDWGIVYKRVIEQVTMGTWKSEDIWWGLKEGMVGLSKYGKDVPEEVKKLVEEEKTRIISGEWDVFDGPIKDQSGTIKVEAGQSLSDGDKLSMNWFVEGVKGDIPK</sequence>
<accession>D5ECV7</accession>
<dbReference type="PANTHER" id="PTHR43208">
    <property type="entry name" value="ABC TRANSPORTER SUBSTRATE-BINDING PROTEIN"/>
    <property type="match status" value="1"/>
</dbReference>
<dbReference type="GO" id="GO:0005886">
    <property type="term" value="C:plasma membrane"/>
    <property type="evidence" value="ECO:0007669"/>
    <property type="project" value="InterPro"/>
</dbReference>
<dbReference type="OrthoDB" id="9769871at2"/>
<evidence type="ECO:0000256" key="2">
    <source>
        <dbReference type="SAM" id="SignalP"/>
    </source>
</evidence>
<evidence type="ECO:0000259" key="3">
    <source>
        <dbReference type="Pfam" id="PF02608"/>
    </source>
</evidence>
<dbReference type="CDD" id="cd19963">
    <property type="entry name" value="PBP1_BMP-like"/>
    <property type="match status" value="1"/>
</dbReference>
<dbReference type="InterPro" id="IPR003760">
    <property type="entry name" value="PnrA-like"/>
</dbReference>